<evidence type="ECO:0000313" key="2">
    <source>
        <dbReference type="Proteomes" id="UP000620124"/>
    </source>
</evidence>
<dbReference type="AlphaFoldDB" id="A0A8H6YJN4"/>
<gene>
    <name evidence="1" type="ORF">MVEN_00706400</name>
</gene>
<keyword evidence="2" id="KW-1185">Reference proteome</keyword>
<reference evidence="1" key="1">
    <citation type="submission" date="2020-05" db="EMBL/GenBank/DDBJ databases">
        <title>Mycena genomes resolve the evolution of fungal bioluminescence.</title>
        <authorList>
            <person name="Tsai I.J."/>
        </authorList>
    </citation>
    <scope>NUCLEOTIDE SEQUENCE</scope>
    <source>
        <strain evidence="1">CCC161011</strain>
    </source>
</reference>
<dbReference type="Proteomes" id="UP000620124">
    <property type="component" value="Unassembled WGS sequence"/>
</dbReference>
<protein>
    <submittedName>
        <fullName evidence="1">Uncharacterized protein</fullName>
    </submittedName>
</protein>
<dbReference type="EMBL" id="JACAZI010000005">
    <property type="protein sequence ID" value="KAF7359812.1"/>
    <property type="molecule type" value="Genomic_DNA"/>
</dbReference>
<comment type="caution">
    <text evidence="1">The sequence shown here is derived from an EMBL/GenBank/DDBJ whole genome shotgun (WGS) entry which is preliminary data.</text>
</comment>
<proteinExistence type="predicted"/>
<sequence>MAACYDNTMVLTSSPLLPPELERTIFEIRALARPASIPVLMLVAARVKEWVEPLLYRVVYCVHATPLLPPAQLCGFPIFSAELLLRIIEDKPHDFLQRSVRHLFVENIPPTAVESILRACNHVTNVFEYFTPTPHPRTLRALQHLRRLTIGLPQFLQRFTLDDNAAEVFQKITHLELMDTYNDATIEDLCVRLRFMQHLTHVAVNSFSNDVLLYNTFRSQQNLQCIVILIQNPVKTVDTHALTDDDRFVCIHQQTSYRVDWLRGADTGEDSWALADAFIAARRAGKVDASRYIISNTDLDESWST</sequence>
<evidence type="ECO:0000313" key="1">
    <source>
        <dbReference type="EMBL" id="KAF7359812.1"/>
    </source>
</evidence>
<dbReference type="OrthoDB" id="3145912at2759"/>
<organism evidence="1 2">
    <name type="scientific">Mycena venus</name>
    <dbReference type="NCBI Taxonomy" id="2733690"/>
    <lineage>
        <taxon>Eukaryota</taxon>
        <taxon>Fungi</taxon>
        <taxon>Dikarya</taxon>
        <taxon>Basidiomycota</taxon>
        <taxon>Agaricomycotina</taxon>
        <taxon>Agaricomycetes</taxon>
        <taxon>Agaricomycetidae</taxon>
        <taxon>Agaricales</taxon>
        <taxon>Marasmiineae</taxon>
        <taxon>Mycenaceae</taxon>
        <taxon>Mycena</taxon>
    </lineage>
</organism>
<accession>A0A8H6YJN4</accession>
<name>A0A8H6YJN4_9AGAR</name>